<evidence type="ECO:0008006" key="4">
    <source>
        <dbReference type="Google" id="ProtNLM"/>
    </source>
</evidence>
<keyword evidence="3" id="KW-1185">Reference proteome</keyword>
<accession>A0A6G1FGT3</accession>
<feature type="compositionally biased region" description="Basic and acidic residues" evidence="1">
    <location>
        <begin position="119"/>
        <end position="128"/>
    </location>
</feature>
<reference evidence="2 3" key="1">
    <citation type="submission" date="2019-11" db="EMBL/GenBank/DDBJ databases">
        <title>Whole genome sequence of Oryza granulata.</title>
        <authorList>
            <person name="Li W."/>
        </authorList>
    </citation>
    <scope>NUCLEOTIDE SEQUENCE [LARGE SCALE GENOMIC DNA]</scope>
    <source>
        <strain evidence="3">cv. Menghai</strain>
        <tissue evidence="2">Leaf</tissue>
    </source>
</reference>
<name>A0A6G1FGT3_9ORYZ</name>
<feature type="compositionally biased region" description="Basic and acidic residues" evidence="1">
    <location>
        <begin position="34"/>
        <end position="44"/>
    </location>
</feature>
<gene>
    <name evidence="2" type="ORF">E2562_038846</name>
</gene>
<proteinExistence type="predicted"/>
<feature type="non-terminal residue" evidence="2">
    <location>
        <position position="1"/>
    </location>
</feature>
<dbReference type="Proteomes" id="UP000479710">
    <property type="component" value="Unassembled WGS sequence"/>
</dbReference>
<comment type="caution">
    <text evidence="2">The sequence shown here is derived from an EMBL/GenBank/DDBJ whole genome shotgun (WGS) entry which is preliminary data.</text>
</comment>
<dbReference type="EMBL" id="SPHZ02000001">
    <property type="protein sequence ID" value="KAF0936127.1"/>
    <property type="molecule type" value="Genomic_DNA"/>
</dbReference>
<protein>
    <recommendedName>
        <fullName evidence="4">DUF834 domain-containing protein</fullName>
    </recommendedName>
</protein>
<evidence type="ECO:0000256" key="1">
    <source>
        <dbReference type="SAM" id="MobiDB-lite"/>
    </source>
</evidence>
<evidence type="ECO:0000313" key="3">
    <source>
        <dbReference type="Proteomes" id="UP000479710"/>
    </source>
</evidence>
<sequence>PQNDDKDGGPAAFPGREATAEVEGAATEPMVKAMRLDGDGRDCEWQPGLARTAESSDSWGRRHPSGLRLQGMAAEYLPDAVEAVVGSRRVATGARGMVELSGAWQGTAKPGGDQQIGGRTEDRRRCVDDDADVQGEGERKWRRRLRWRTPR</sequence>
<evidence type="ECO:0000313" key="2">
    <source>
        <dbReference type="EMBL" id="KAF0936127.1"/>
    </source>
</evidence>
<dbReference type="AlphaFoldDB" id="A0A6G1FGT3"/>
<feature type="region of interest" description="Disordered" evidence="1">
    <location>
        <begin position="103"/>
        <end position="140"/>
    </location>
</feature>
<organism evidence="2 3">
    <name type="scientific">Oryza meyeriana var. granulata</name>
    <dbReference type="NCBI Taxonomy" id="110450"/>
    <lineage>
        <taxon>Eukaryota</taxon>
        <taxon>Viridiplantae</taxon>
        <taxon>Streptophyta</taxon>
        <taxon>Embryophyta</taxon>
        <taxon>Tracheophyta</taxon>
        <taxon>Spermatophyta</taxon>
        <taxon>Magnoliopsida</taxon>
        <taxon>Liliopsida</taxon>
        <taxon>Poales</taxon>
        <taxon>Poaceae</taxon>
        <taxon>BOP clade</taxon>
        <taxon>Oryzoideae</taxon>
        <taxon>Oryzeae</taxon>
        <taxon>Oryzinae</taxon>
        <taxon>Oryza</taxon>
        <taxon>Oryza meyeriana</taxon>
    </lineage>
</organism>
<feature type="region of interest" description="Disordered" evidence="1">
    <location>
        <begin position="1"/>
        <end position="62"/>
    </location>
</feature>